<dbReference type="Proteomes" id="UP000315003">
    <property type="component" value="Chromosome"/>
</dbReference>
<keyword evidence="3" id="KW-1185">Reference proteome</keyword>
<dbReference type="PANTHER" id="PTHR47649">
    <property type="entry name" value="RIBONUCLEASE D"/>
    <property type="match status" value="1"/>
</dbReference>
<dbReference type="PANTHER" id="PTHR47649:SF1">
    <property type="entry name" value="RIBONUCLEASE D"/>
    <property type="match status" value="1"/>
</dbReference>
<dbReference type="Pfam" id="PF01612">
    <property type="entry name" value="DNA_pol_A_exo1"/>
    <property type="match status" value="1"/>
</dbReference>
<protein>
    <submittedName>
        <fullName evidence="2">Ribonuclease D</fullName>
        <ecNumber evidence="2">3.1.13.5</ecNumber>
    </submittedName>
</protein>
<gene>
    <name evidence="2" type="primary">rnd</name>
    <name evidence="2" type="ORF">SV7mr_46090</name>
</gene>
<dbReference type="SMART" id="SM00474">
    <property type="entry name" value="35EXOc"/>
    <property type="match status" value="1"/>
</dbReference>
<reference evidence="2 3" key="1">
    <citation type="submission" date="2019-02" db="EMBL/GenBank/DDBJ databases">
        <title>Deep-cultivation of Planctomycetes and their phenomic and genomic characterization uncovers novel biology.</title>
        <authorList>
            <person name="Wiegand S."/>
            <person name="Jogler M."/>
            <person name="Boedeker C."/>
            <person name="Pinto D."/>
            <person name="Vollmers J."/>
            <person name="Rivas-Marin E."/>
            <person name="Kohn T."/>
            <person name="Peeters S.H."/>
            <person name="Heuer A."/>
            <person name="Rast P."/>
            <person name="Oberbeckmann S."/>
            <person name="Bunk B."/>
            <person name="Jeske O."/>
            <person name="Meyerdierks A."/>
            <person name="Storesund J.E."/>
            <person name="Kallscheuer N."/>
            <person name="Luecker S."/>
            <person name="Lage O.M."/>
            <person name="Pohl T."/>
            <person name="Merkel B.J."/>
            <person name="Hornburger P."/>
            <person name="Mueller R.-W."/>
            <person name="Bruemmer F."/>
            <person name="Labrenz M."/>
            <person name="Spormann A.M."/>
            <person name="Op den Camp H."/>
            <person name="Overmann J."/>
            <person name="Amann R."/>
            <person name="Jetten M.S.M."/>
            <person name="Mascher T."/>
            <person name="Medema M.H."/>
            <person name="Devos D.P."/>
            <person name="Kaster A.-K."/>
            <person name="Ovreas L."/>
            <person name="Rohde M."/>
            <person name="Galperin M.Y."/>
            <person name="Jogler C."/>
        </authorList>
    </citation>
    <scope>NUCLEOTIDE SEQUENCE [LARGE SCALE GENOMIC DNA]</scope>
    <source>
        <strain evidence="2 3">SV_7m_r</strain>
    </source>
</reference>
<dbReference type="SUPFAM" id="SSF53098">
    <property type="entry name" value="Ribonuclease H-like"/>
    <property type="match status" value="1"/>
</dbReference>
<dbReference type="RefSeq" id="WP_145278830.1">
    <property type="nucleotide sequence ID" value="NZ_CP036272.1"/>
</dbReference>
<dbReference type="InterPro" id="IPR010997">
    <property type="entry name" value="HRDC-like_sf"/>
</dbReference>
<evidence type="ECO:0000313" key="2">
    <source>
        <dbReference type="EMBL" id="QDT62066.1"/>
    </source>
</evidence>
<name>A0A517T108_9BACT</name>
<dbReference type="PROSITE" id="PS50967">
    <property type="entry name" value="HRDC"/>
    <property type="match status" value="1"/>
</dbReference>
<dbReference type="Gene3D" id="3.30.420.10">
    <property type="entry name" value="Ribonuclease H-like superfamily/Ribonuclease H"/>
    <property type="match status" value="1"/>
</dbReference>
<organism evidence="2 3">
    <name type="scientific">Stieleria bergensis</name>
    <dbReference type="NCBI Taxonomy" id="2528025"/>
    <lineage>
        <taxon>Bacteria</taxon>
        <taxon>Pseudomonadati</taxon>
        <taxon>Planctomycetota</taxon>
        <taxon>Planctomycetia</taxon>
        <taxon>Pirellulales</taxon>
        <taxon>Pirellulaceae</taxon>
        <taxon>Stieleria</taxon>
    </lineage>
</organism>
<dbReference type="InterPro" id="IPR002121">
    <property type="entry name" value="HRDC_dom"/>
</dbReference>
<dbReference type="AlphaFoldDB" id="A0A517T108"/>
<accession>A0A517T108</accession>
<evidence type="ECO:0000313" key="3">
    <source>
        <dbReference type="Proteomes" id="UP000315003"/>
    </source>
</evidence>
<keyword evidence="2" id="KW-0378">Hydrolase</keyword>
<evidence type="ECO:0000259" key="1">
    <source>
        <dbReference type="PROSITE" id="PS50967"/>
    </source>
</evidence>
<dbReference type="OrthoDB" id="9800549at2"/>
<dbReference type="GO" id="GO:0033890">
    <property type="term" value="F:ribonuclease D activity"/>
    <property type="evidence" value="ECO:0007669"/>
    <property type="project" value="UniProtKB-EC"/>
</dbReference>
<dbReference type="InterPro" id="IPR012337">
    <property type="entry name" value="RNaseH-like_sf"/>
</dbReference>
<dbReference type="Gene3D" id="1.10.150.80">
    <property type="entry name" value="HRDC domain"/>
    <property type="match status" value="2"/>
</dbReference>
<dbReference type="InterPro" id="IPR044876">
    <property type="entry name" value="HRDC_dom_sf"/>
</dbReference>
<dbReference type="CDD" id="cd06142">
    <property type="entry name" value="RNaseD_exo"/>
    <property type="match status" value="1"/>
</dbReference>
<dbReference type="EC" id="3.1.13.5" evidence="2"/>
<dbReference type="InterPro" id="IPR036397">
    <property type="entry name" value="RNaseH_sf"/>
</dbReference>
<dbReference type="GO" id="GO:0008408">
    <property type="term" value="F:3'-5' exonuclease activity"/>
    <property type="evidence" value="ECO:0007669"/>
    <property type="project" value="InterPro"/>
</dbReference>
<dbReference type="InterPro" id="IPR002562">
    <property type="entry name" value="3'-5'_exonuclease_dom"/>
</dbReference>
<dbReference type="Pfam" id="PF00570">
    <property type="entry name" value="HRDC"/>
    <property type="match status" value="1"/>
</dbReference>
<dbReference type="InterPro" id="IPR051086">
    <property type="entry name" value="RNase_D-like"/>
</dbReference>
<dbReference type="GO" id="GO:0003676">
    <property type="term" value="F:nucleic acid binding"/>
    <property type="evidence" value="ECO:0007669"/>
    <property type="project" value="InterPro"/>
</dbReference>
<dbReference type="GO" id="GO:0000166">
    <property type="term" value="F:nucleotide binding"/>
    <property type="evidence" value="ECO:0007669"/>
    <property type="project" value="InterPro"/>
</dbReference>
<sequence length="399" mass="45555">MDYESIQTDQELADLCDRIADAPAIAFDTEFVSEDRYRPELCLIQVAAGDVLAVIDPYGVSSTLPFWDLLVDPQRTVIAHAAREETRFCYRYTNQPIAGLFDTQLAAGFVGLEYPLSLGNLVSRLLGKNLAKGESRTNWRHRPLSSEQLSYAIQDVTDLQEMHQQLLEMVEKWGRTDWLEQETIARQEKVLKHESTENWRRVSGCSGLAARQMEIVRHLWRWRDRRAEQLDRPAKRVMRDDLIVELARRGTSNLKRIRSVRGMEWRGYVDLHEEIAAAIQAALEVPDDQLPRRARQNRTSISPMLSQFLATSMACISRQNKLAPSIVGNADDVKDVLAYELNSKPTEELPALMQGWRGEIIGKTFRRLLSGDAAIRVANVRKEQPLEFIDLDDDPQVGQ</sequence>
<feature type="domain" description="HRDC" evidence="1">
    <location>
        <begin position="209"/>
        <end position="289"/>
    </location>
</feature>
<proteinExistence type="predicted"/>
<dbReference type="GO" id="GO:0006139">
    <property type="term" value="P:nucleobase-containing compound metabolic process"/>
    <property type="evidence" value="ECO:0007669"/>
    <property type="project" value="InterPro"/>
</dbReference>
<dbReference type="SUPFAM" id="SSF47819">
    <property type="entry name" value="HRDC-like"/>
    <property type="match status" value="2"/>
</dbReference>
<dbReference type="EMBL" id="CP036272">
    <property type="protein sequence ID" value="QDT62066.1"/>
    <property type="molecule type" value="Genomic_DNA"/>
</dbReference>